<name>E9DE76_COCPS</name>
<dbReference type="EMBL" id="GL636501">
    <property type="protein sequence ID" value="EFW15430.1"/>
    <property type="molecule type" value="Genomic_DNA"/>
</dbReference>
<protein>
    <submittedName>
        <fullName evidence="1">Uncharacterized protein</fullName>
    </submittedName>
</protein>
<reference evidence="2" key="2">
    <citation type="submission" date="2010-03" db="EMBL/GenBank/DDBJ databases">
        <title>The genome sequence of Coccidioides posadasii strain Silveira.</title>
        <authorList>
            <consortium name="The Broad Institute Genome Sequencing Center for Infectious Disease"/>
            <person name="Neafsey D."/>
            <person name="Orbach M."/>
            <person name="Henn M.R."/>
            <person name="Cole G.T."/>
            <person name="Galgiani J."/>
            <person name="Gardner M.J."/>
            <person name="Kirkland T.N."/>
            <person name="Taylor J.W."/>
            <person name="Young S.K."/>
            <person name="Zeng Q."/>
            <person name="Koehrsen M."/>
            <person name="Alvarado L."/>
            <person name="Berlin A."/>
            <person name="Borenstein D."/>
            <person name="Chapman S.B."/>
            <person name="Chen Z."/>
            <person name="Engels R."/>
            <person name="Freedman E."/>
            <person name="Gellesch M."/>
            <person name="Goldberg J."/>
            <person name="Griggs A."/>
            <person name="Gujja S."/>
            <person name="Heilman E."/>
            <person name="Heiman D."/>
            <person name="Howarth C."/>
            <person name="Jen D."/>
            <person name="Larson L."/>
            <person name="Mehta T."/>
            <person name="Neiman D."/>
            <person name="Park D."/>
            <person name="Pearson M."/>
            <person name="Richards J."/>
            <person name="Roberts A."/>
            <person name="Saif S."/>
            <person name="Shea T."/>
            <person name="Shenoy N."/>
            <person name="Sisk P."/>
            <person name="Stolte C."/>
            <person name="Sykes S."/>
            <person name="Walk T."/>
            <person name="White J."/>
            <person name="Yandava C."/>
            <person name="Haas B."/>
            <person name="Nusbaum C."/>
            <person name="Birren B."/>
        </authorList>
    </citation>
    <scope>NUCLEOTIDE SEQUENCE [LARGE SCALE GENOMIC DNA]</scope>
    <source>
        <strain evidence="2">RMSCC 757 / Silveira</strain>
    </source>
</reference>
<gene>
    <name evidence="1" type="ORF">CPSG_07867</name>
</gene>
<reference evidence="2" key="1">
    <citation type="journal article" date="2010" name="Genome Res.">
        <title>Population genomic sequencing of Coccidioides fungi reveals recent hybridization and transposon control.</title>
        <authorList>
            <person name="Neafsey D.E."/>
            <person name="Barker B.M."/>
            <person name="Sharpton T.J."/>
            <person name="Stajich J.E."/>
            <person name="Park D.J."/>
            <person name="Whiston E."/>
            <person name="Hung C.-Y."/>
            <person name="McMahan C."/>
            <person name="White J."/>
            <person name="Sykes S."/>
            <person name="Heiman D."/>
            <person name="Young S."/>
            <person name="Zeng Q."/>
            <person name="Abouelleil A."/>
            <person name="Aftuck L."/>
            <person name="Bessette D."/>
            <person name="Brown A."/>
            <person name="FitzGerald M."/>
            <person name="Lui A."/>
            <person name="Macdonald J.P."/>
            <person name="Priest M."/>
            <person name="Orbach M.J."/>
            <person name="Galgiani J.N."/>
            <person name="Kirkland T.N."/>
            <person name="Cole G.T."/>
            <person name="Birren B.W."/>
            <person name="Henn M.R."/>
            <person name="Taylor J.W."/>
            <person name="Rounsley S.D."/>
        </authorList>
    </citation>
    <scope>NUCLEOTIDE SEQUENCE [LARGE SCALE GENOMIC DNA]</scope>
    <source>
        <strain evidence="2">RMSCC 757 / Silveira</strain>
    </source>
</reference>
<sequence>MRLWPHRVFVASELVVDVGRNHVYIQMKPDWLGDRRQVLRCVVLRPYDPPRSRFDFSNGHAPSVLGETRRRACQLAVQVCFSSFFRLVGDIGIVVTEIAGHSFIEYLFF</sequence>
<dbReference type="HOGENOM" id="CLU_2183703_0_0_1"/>
<keyword evidence="2" id="KW-1185">Reference proteome</keyword>
<accession>E9DE76</accession>
<proteinExistence type="predicted"/>
<dbReference type="VEuPathDB" id="FungiDB:CPSG_07867"/>
<dbReference type="Proteomes" id="UP000002497">
    <property type="component" value="Unassembled WGS sequence"/>
</dbReference>
<evidence type="ECO:0000313" key="1">
    <source>
        <dbReference type="EMBL" id="EFW15430.1"/>
    </source>
</evidence>
<organism evidence="2">
    <name type="scientific">Coccidioides posadasii (strain RMSCC 757 / Silveira)</name>
    <name type="common">Valley fever fungus</name>
    <dbReference type="NCBI Taxonomy" id="443226"/>
    <lineage>
        <taxon>Eukaryota</taxon>
        <taxon>Fungi</taxon>
        <taxon>Dikarya</taxon>
        <taxon>Ascomycota</taxon>
        <taxon>Pezizomycotina</taxon>
        <taxon>Eurotiomycetes</taxon>
        <taxon>Eurotiomycetidae</taxon>
        <taxon>Onygenales</taxon>
        <taxon>Onygenaceae</taxon>
        <taxon>Coccidioides</taxon>
    </lineage>
</organism>
<evidence type="ECO:0000313" key="2">
    <source>
        <dbReference type="Proteomes" id="UP000002497"/>
    </source>
</evidence>
<dbReference type="AlphaFoldDB" id="E9DE76"/>